<feature type="signal peptide" evidence="2">
    <location>
        <begin position="1"/>
        <end position="24"/>
    </location>
</feature>
<feature type="domain" description="Alpha-2-macroglobulin bait region" evidence="3">
    <location>
        <begin position="995"/>
        <end position="1144"/>
    </location>
</feature>
<organism evidence="5 6">
    <name type="scientific">Oceaniferula flava</name>
    <dbReference type="NCBI Taxonomy" id="2800421"/>
    <lineage>
        <taxon>Bacteria</taxon>
        <taxon>Pseudomonadati</taxon>
        <taxon>Verrucomicrobiota</taxon>
        <taxon>Verrucomicrobiia</taxon>
        <taxon>Verrucomicrobiales</taxon>
        <taxon>Verrucomicrobiaceae</taxon>
        <taxon>Oceaniferula</taxon>
    </lineage>
</organism>
<feature type="chain" id="PRO_5042286871" description="Alpha-2-macroglobulin" evidence="2">
    <location>
        <begin position="25"/>
        <end position="1920"/>
    </location>
</feature>
<dbReference type="InterPro" id="IPR008930">
    <property type="entry name" value="Terpenoid_cyclase/PrenylTrfase"/>
</dbReference>
<dbReference type="SUPFAM" id="SSF48239">
    <property type="entry name" value="Terpenoid cyclases/Protein prenyltransferases"/>
    <property type="match status" value="1"/>
</dbReference>
<dbReference type="Pfam" id="PF00207">
    <property type="entry name" value="A2M"/>
    <property type="match status" value="1"/>
</dbReference>
<dbReference type="PANTHER" id="PTHR40094">
    <property type="entry name" value="ALPHA-2-MACROGLOBULIN HOMOLOG"/>
    <property type="match status" value="1"/>
</dbReference>
<dbReference type="Gene3D" id="2.60.40.1930">
    <property type="match status" value="1"/>
</dbReference>
<dbReference type="Pfam" id="PF17973">
    <property type="entry name" value="bMG10"/>
    <property type="match status" value="1"/>
</dbReference>
<dbReference type="GO" id="GO:0005615">
    <property type="term" value="C:extracellular space"/>
    <property type="evidence" value="ECO:0007669"/>
    <property type="project" value="InterPro"/>
</dbReference>
<dbReference type="Pfam" id="PF11974">
    <property type="entry name" value="bMG3"/>
    <property type="match status" value="1"/>
</dbReference>
<dbReference type="InterPro" id="IPR041246">
    <property type="entry name" value="Bact_MG10"/>
</dbReference>
<dbReference type="Proteomes" id="UP000634206">
    <property type="component" value="Unassembled WGS sequence"/>
</dbReference>
<dbReference type="Gene3D" id="1.50.10.20">
    <property type="match status" value="1"/>
</dbReference>
<reference evidence="5" key="1">
    <citation type="submission" date="2021-01" db="EMBL/GenBank/DDBJ databases">
        <title>Modified the classification status of verrucomicrobia.</title>
        <authorList>
            <person name="Feng X."/>
        </authorList>
    </citation>
    <scope>NUCLEOTIDE SEQUENCE</scope>
    <source>
        <strain evidence="5">5K15</strain>
    </source>
</reference>
<evidence type="ECO:0000256" key="2">
    <source>
        <dbReference type="SAM" id="SignalP"/>
    </source>
</evidence>
<dbReference type="InterPro" id="IPR021868">
    <property type="entry name" value="Alpha_2_Macroglob_MG3"/>
</dbReference>
<keyword evidence="6" id="KW-1185">Reference proteome</keyword>
<evidence type="ECO:0000259" key="3">
    <source>
        <dbReference type="SMART" id="SM01359"/>
    </source>
</evidence>
<dbReference type="SMART" id="SM01360">
    <property type="entry name" value="A2M"/>
    <property type="match status" value="1"/>
</dbReference>
<dbReference type="SMART" id="SM01359">
    <property type="entry name" value="A2M_N_2"/>
    <property type="match status" value="1"/>
</dbReference>
<protein>
    <recommendedName>
        <fullName evidence="7">Alpha-2-macroglobulin</fullName>
    </recommendedName>
</protein>
<keyword evidence="2" id="KW-0732">Signal</keyword>
<dbReference type="PANTHER" id="PTHR40094:SF1">
    <property type="entry name" value="UBIQUITIN DOMAIN-CONTAINING PROTEIN"/>
    <property type="match status" value="1"/>
</dbReference>
<evidence type="ECO:0000313" key="6">
    <source>
        <dbReference type="Proteomes" id="UP000634206"/>
    </source>
</evidence>
<dbReference type="Pfam" id="PF07703">
    <property type="entry name" value="A2M_BRD"/>
    <property type="match status" value="1"/>
</dbReference>
<feature type="domain" description="Alpha-2-macroglobulin" evidence="4">
    <location>
        <begin position="1216"/>
        <end position="1306"/>
    </location>
</feature>
<evidence type="ECO:0000256" key="1">
    <source>
        <dbReference type="ARBA" id="ARBA00010556"/>
    </source>
</evidence>
<gene>
    <name evidence="5" type="ORF">JIN83_14530</name>
</gene>
<dbReference type="InterPro" id="IPR047565">
    <property type="entry name" value="Alpha-macroglob_thiol-ester_cl"/>
</dbReference>
<sequence length="1920" mass="213057">MTPSLRAIFALSLLLSSLVSGLQAATTLRISSSRLVPESKYQIIFDRAVVADDQVDQMVANTIMKITPELAGKIHWKASNIAEFIPDGPPKLGQTYTFSLHPGLTDRDGKEVPATKLKTMATEPFRMQGSRRRGNSLDFTRSPSYYVYFNDAVSPDKTARFFVFKNKAGMMVAAQVRRATWGDIKSRYYRGSTWQARFEQARTGKKAALPDDLSHEIPNAVMVSPVNPLPVGDNWYLHVLHNTPNASNTAKVSNAGSIYIGDVDPFELRSVVPYIAANQPRELHINFNSYLPTEITQAQLASVVQSEPKIKNAKFKVLGKTLIVSGSFNDQDAWKVTINPSITSRNGLTMAKRITREVKFKHLRSGLALPGFDSAQYAKGNRLYALDTVNLASVRIRVKQLTPDNAVRTMQGYRHYTGNGHNNSEISPETPLPYSLINGKTVYDRTVFLDNPIDTSRDLHIDWNEVLPKGLKTTTFFVSIEGTAKGKARGGNRVAQSFVQLTDIGLCWKLNHKEALIYAFSNHTGKPLANVELQVFNEDAQKAVTATTDANGIARVPRKQTDRHLRATLGSDCYIIPFDKTLSTVALWRFPVDTEWNHLKGWKRTAKMFTDRNLYRPGETVQLKGVARRYLDNQIELTAGKTAQLLISDSASRVLVDQTITLSENGTFDHTLKLPVETVGRFTAKLVFPEDPAHADENSWQADQYRIFRHHFNVQEFRRNAFEVSSNIPAADPGAKNITVNLNADYYQGQAVKNGNIDWYFDATQTGFYPEKFRDYLFGDHRKYDPWYWSHYFGYSDDSTHRGSSDRSGKGNLDEHGKAAISMELPKLTFPTALSVSVQSEITDSRDQTLTTQTSTTVHPADTYIGISRVDRLVRVGEDPKLELIAVDPQGEPRQNAVTVTATIEREFHEAVKIKSADGKVSVKNTKKKEVVSEQEITIEPNTPITLPFKAEHSGRHLITLKGNDQNGHAFSTASSIWIYGSKEYPWAVQDGMKIKLVPEKKRYTPGETARILVMTPIEGTALVTVERAGVHREYRRELKADNPIIEIPLTDMDAPNAYVSVVVIRGANASPRKHKEPALKLGYCTLNVTNVKDRLKVGLEVIGSQHRPGENTEVTGTVTLSDGSPAAGAEVVFYAEDEGTLAVAGYQTPNLMDFFHARRPLLVDCGTSFSTFIAENPDDRNFGNKGFTIGGGDADPFAAGPVADDVKLRSDFNPCAIWLPRVTTDAEGKFVATIKNPDTLTRYRVMAIALHGAKKFGHQSSSYIVDKPLMLEPGTPRYASEGDALSPKVLVQNNSKFEGTWEISLETDSLTVPDHGSQTGSAQHTLSKTVTLKPDGAATVYFDVRFVNTGTTRWVWSAVPVKLAGNTSLTPALAKDLSDKAESKFEVTFPVPTMRQVEFITMNSGHRHDLLKNIQPELLGGRGHLDLEFSNSLLLEAAGAADFLLRYPYGCTEQTTSAMMPWFAARDLQSTVPGFTDKTEADISKAIQMGADRLLSMQTSDGGLSYWPGGKKSLDWATAYGGMGLIMAQKNGAQVPQSAIDRLAVWMTKYVKRQQSTKDHDRRWTDETHARTLYVLALAGKPELALQNKMLDSRDHLSPSARCFLALAFYHSDDSDVNRATALSLIQNVKAREHSTHWMRHHADEALQVLAWSVIAPSDSRVHVVMKDMLKSRNPYGHWRTTWCNAWALQAMAAYARNVEKDRAPATLQIVSQGETKTITLDADQATQSMRIPIIGDMKLIASSNNTAHTNIKVNAKPALAPTGPRGHNGMSIIRRYERMLHDGSTQALGQPQVGDLVKISLEITFSTALEYVVIEDRLPSLFEAVNNDFASQQSKFRGNSDYQWSIAHKELRADRASFFVNRSWRNGTRTVSYLARVTSAGTATAPAAKVECMYDPEQIAISDSAKLTTLKKETVVSK</sequence>
<dbReference type="SMART" id="SM01419">
    <property type="entry name" value="Thiol-ester_cl"/>
    <property type="match status" value="1"/>
</dbReference>
<dbReference type="CDD" id="cd02891">
    <property type="entry name" value="A2M_like"/>
    <property type="match status" value="1"/>
</dbReference>
<dbReference type="InterPro" id="IPR011626">
    <property type="entry name" value="Alpha-macroglobulin_TED"/>
</dbReference>
<dbReference type="Pfam" id="PF01835">
    <property type="entry name" value="MG2"/>
    <property type="match status" value="1"/>
</dbReference>
<comment type="caution">
    <text evidence="5">The sequence shown here is derived from an EMBL/GenBank/DDBJ whole genome shotgun (WGS) entry which is preliminary data.</text>
</comment>
<dbReference type="RefSeq" id="WP_309490800.1">
    <property type="nucleotide sequence ID" value="NZ_JAENIG010000010.1"/>
</dbReference>
<dbReference type="InterPro" id="IPR011625">
    <property type="entry name" value="A2M_N_BRD"/>
</dbReference>
<dbReference type="InterPro" id="IPR002890">
    <property type="entry name" value="MG2"/>
</dbReference>
<dbReference type="Pfam" id="PF17962">
    <property type="entry name" value="bMG6"/>
    <property type="match status" value="1"/>
</dbReference>
<accession>A0AAE2SDD8</accession>
<evidence type="ECO:0008006" key="7">
    <source>
        <dbReference type="Google" id="ProtNLM"/>
    </source>
</evidence>
<dbReference type="InterPro" id="IPR041462">
    <property type="entry name" value="Bact_A2M_MG6"/>
</dbReference>
<dbReference type="GO" id="GO:0004866">
    <property type="term" value="F:endopeptidase inhibitor activity"/>
    <property type="evidence" value="ECO:0007669"/>
    <property type="project" value="InterPro"/>
</dbReference>
<dbReference type="EMBL" id="JAENIG010000010">
    <property type="protein sequence ID" value="MBK1856186.1"/>
    <property type="molecule type" value="Genomic_DNA"/>
</dbReference>
<dbReference type="InterPro" id="IPR051802">
    <property type="entry name" value="YfhM-like"/>
</dbReference>
<evidence type="ECO:0000313" key="5">
    <source>
        <dbReference type="EMBL" id="MBK1856186.1"/>
    </source>
</evidence>
<dbReference type="InterPro" id="IPR001599">
    <property type="entry name" value="Macroglobln_a2"/>
</dbReference>
<proteinExistence type="inferred from homology"/>
<comment type="similarity">
    <text evidence="1">Belongs to the protease inhibitor I39 (alpha-2-macroglobulin) family. Bacterial alpha-2-macroglobulin subfamily.</text>
</comment>
<dbReference type="Pfam" id="PF07678">
    <property type="entry name" value="TED_complement"/>
    <property type="match status" value="1"/>
</dbReference>
<name>A0AAE2SDD8_9BACT</name>
<evidence type="ECO:0000259" key="4">
    <source>
        <dbReference type="SMART" id="SM01360"/>
    </source>
</evidence>